<gene>
    <name evidence="2" type="ORF">VNO77_26874</name>
</gene>
<evidence type="ECO:0000259" key="1">
    <source>
        <dbReference type="Pfam" id="PF00403"/>
    </source>
</evidence>
<organism evidence="2 3">
    <name type="scientific">Canavalia gladiata</name>
    <name type="common">Sword bean</name>
    <name type="synonym">Dolichos gladiatus</name>
    <dbReference type="NCBI Taxonomy" id="3824"/>
    <lineage>
        <taxon>Eukaryota</taxon>
        <taxon>Viridiplantae</taxon>
        <taxon>Streptophyta</taxon>
        <taxon>Embryophyta</taxon>
        <taxon>Tracheophyta</taxon>
        <taxon>Spermatophyta</taxon>
        <taxon>Magnoliopsida</taxon>
        <taxon>eudicotyledons</taxon>
        <taxon>Gunneridae</taxon>
        <taxon>Pentapetalae</taxon>
        <taxon>rosids</taxon>
        <taxon>fabids</taxon>
        <taxon>Fabales</taxon>
        <taxon>Fabaceae</taxon>
        <taxon>Papilionoideae</taxon>
        <taxon>50 kb inversion clade</taxon>
        <taxon>NPAAA clade</taxon>
        <taxon>indigoferoid/millettioid clade</taxon>
        <taxon>Phaseoleae</taxon>
        <taxon>Canavalia</taxon>
    </lineage>
</organism>
<dbReference type="CDD" id="cd00371">
    <property type="entry name" value="HMA"/>
    <property type="match status" value="1"/>
</dbReference>
<protein>
    <recommendedName>
        <fullName evidence="1">HMA domain-containing protein</fullName>
    </recommendedName>
</protein>
<proteinExistence type="predicted"/>
<evidence type="ECO:0000313" key="2">
    <source>
        <dbReference type="EMBL" id="KAK7323402.1"/>
    </source>
</evidence>
<dbReference type="AlphaFoldDB" id="A0AAN9Q5Z6"/>
<evidence type="ECO:0000313" key="3">
    <source>
        <dbReference type="Proteomes" id="UP001367508"/>
    </source>
</evidence>
<sequence>MSGQLRSTILVIHKKQSRGHKISGTFLGENQDTSIVEEIKRGAVRPERSKIDAVPSSPFQKHRNRVVHEVEIVYSYIRFMSGGMTSATCVNSIKDILRSLTGVKIAMVALATSLGEVEYDPKVFEGMLSGTKGARKFRFDPLFELEVMSSRSLMDGIHLGSNGR</sequence>
<dbReference type="SUPFAM" id="SSF55008">
    <property type="entry name" value="HMA, heavy metal-associated domain"/>
    <property type="match status" value="1"/>
</dbReference>
<name>A0AAN9Q5Z6_CANGL</name>
<keyword evidence="3" id="KW-1185">Reference proteome</keyword>
<feature type="domain" description="HMA" evidence="1">
    <location>
        <begin position="79"/>
        <end position="122"/>
    </location>
</feature>
<accession>A0AAN9Q5Z6</accession>
<dbReference type="GO" id="GO:0046872">
    <property type="term" value="F:metal ion binding"/>
    <property type="evidence" value="ECO:0007669"/>
    <property type="project" value="InterPro"/>
</dbReference>
<dbReference type="Proteomes" id="UP001367508">
    <property type="component" value="Unassembled WGS sequence"/>
</dbReference>
<dbReference type="InterPro" id="IPR006121">
    <property type="entry name" value="HMA_dom"/>
</dbReference>
<dbReference type="InterPro" id="IPR036163">
    <property type="entry name" value="HMA_dom_sf"/>
</dbReference>
<dbReference type="Gene3D" id="3.30.70.100">
    <property type="match status" value="1"/>
</dbReference>
<reference evidence="2 3" key="1">
    <citation type="submission" date="2024-01" db="EMBL/GenBank/DDBJ databases">
        <title>The genomes of 5 underutilized Papilionoideae crops provide insights into root nodulation and disease resistanc.</title>
        <authorList>
            <person name="Jiang F."/>
        </authorList>
    </citation>
    <scope>NUCLEOTIDE SEQUENCE [LARGE SCALE GENOMIC DNA]</scope>
    <source>
        <strain evidence="2">LVBAO_FW01</strain>
        <tissue evidence="2">Leaves</tissue>
    </source>
</reference>
<dbReference type="Pfam" id="PF00403">
    <property type="entry name" value="HMA"/>
    <property type="match status" value="1"/>
</dbReference>
<comment type="caution">
    <text evidence="2">The sequence shown here is derived from an EMBL/GenBank/DDBJ whole genome shotgun (WGS) entry which is preliminary data.</text>
</comment>
<dbReference type="EMBL" id="JAYMYQ010000006">
    <property type="protein sequence ID" value="KAK7323402.1"/>
    <property type="molecule type" value="Genomic_DNA"/>
</dbReference>